<dbReference type="InterPro" id="IPR043502">
    <property type="entry name" value="DNA/RNA_pol_sf"/>
</dbReference>
<evidence type="ECO:0000313" key="8">
    <source>
        <dbReference type="EMBL" id="PIO73689.1"/>
    </source>
</evidence>
<dbReference type="GO" id="GO:0015074">
    <property type="term" value="P:DNA integration"/>
    <property type="evidence" value="ECO:0007669"/>
    <property type="project" value="InterPro"/>
</dbReference>
<feature type="domain" description="Integrase catalytic" evidence="7">
    <location>
        <begin position="378"/>
        <end position="470"/>
    </location>
</feature>
<dbReference type="InterPro" id="IPR050951">
    <property type="entry name" value="Retrovirus_Pol_polyprotein"/>
</dbReference>
<dbReference type="GO" id="GO:0004519">
    <property type="term" value="F:endonuclease activity"/>
    <property type="evidence" value="ECO:0007669"/>
    <property type="project" value="UniProtKB-KW"/>
</dbReference>
<dbReference type="OrthoDB" id="5850509at2759"/>
<dbReference type="Pfam" id="PF17917">
    <property type="entry name" value="RT_RNaseH"/>
    <property type="match status" value="1"/>
</dbReference>
<dbReference type="InterPro" id="IPR036397">
    <property type="entry name" value="RNaseH_sf"/>
</dbReference>
<keyword evidence="1" id="KW-0808">Transferase</keyword>
<dbReference type="GO" id="GO:0016787">
    <property type="term" value="F:hydrolase activity"/>
    <property type="evidence" value="ECO:0007669"/>
    <property type="project" value="UniProtKB-KW"/>
</dbReference>
<sequence length="470" mass="52176">MKSANNEEVNIRGHFKCTFIIEGHQGEGNCHVANTTSLLVLEWIIQVKPLFQRLTGNVTCNAVSALATLRKSLTSRLQKLFAAVFIPSLGCCTKSKVSFKLKPDAAPVLRNARSIPYGVQPRIAQEIDKVVAANVLTPVNHADCAAPCRCAEEEWIKPLMCLFSGTHRGLYRLERLYGVKSAPGVFQQQEVDTLVAGLKGTAVYLNDIIVTGTTIDEHTRSEALCRRIHDNGFRSSNQVGPPFTLQSQITDHNHASNHGIGAALPHRFLKGSEKPIYHASRTLTPAQKKYRQIGKEALAIIFAGQTFHRFIHVGHFTLKTDHKPLVSIFESKKRVPVYGVNRLQRWATLFLYYDFNIEYVRTSDFGHAEALSRLRVSHSLEPEDKVIAAIDADVIAEIQHNCDPISFKAIQTATAADRVLTKIVDAYSGLPEIIRMDSVFASSAIPSLTRIFAQFGNPQTLITDYGTQFT</sequence>
<name>A0A2G9UTX7_TELCI</name>
<gene>
    <name evidence="8" type="ORF">TELCIR_04330</name>
</gene>
<dbReference type="InterPro" id="IPR041373">
    <property type="entry name" value="RT_RNaseH"/>
</dbReference>
<keyword evidence="2" id="KW-0548">Nucleotidyltransferase</keyword>
<dbReference type="Gene3D" id="3.30.70.270">
    <property type="match status" value="1"/>
</dbReference>
<dbReference type="Gene3D" id="3.10.10.10">
    <property type="entry name" value="HIV Type 1 Reverse Transcriptase, subunit A, domain 1"/>
    <property type="match status" value="1"/>
</dbReference>
<keyword evidence="4" id="KW-0255">Endonuclease</keyword>
<evidence type="ECO:0000256" key="3">
    <source>
        <dbReference type="ARBA" id="ARBA00022722"/>
    </source>
</evidence>
<accession>A0A2G9UTX7</accession>
<dbReference type="EMBL" id="KZ345405">
    <property type="protein sequence ID" value="PIO73689.1"/>
    <property type="molecule type" value="Genomic_DNA"/>
</dbReference>
<dbReference type="PANTHER" id="PTHR37984">
    <property type="entry name" value="PROTEIN CBG26694"/>
    <property type="match status" value="1"/>
</dbReference>
<dbReference type="PROSITE" id="PS50994">
    <property type="entry name" value="INTEGRASE"/>
    <property type="match status" value="1"/>
</dbReference>
<keyword evidence="3" id="KW-0540">Nuclease</keyword>
<dbReference type="SUPFAM" id="SSF56672">
    <property type="entry name" value="DNA/RNA polymerases"/>
    <property type="match status" value="1"/>
</dbReference>
<dbReference type="CDD" id="cd09274">
    <property type="entry name" value="RNase_HI_RT_Ty3"/>
    <property type="match status" value="1"/>
</dbReference>
<dbReference type="GO" id="GO:0003676">
    <property type="term" value="F:nucleic acid binding"/>
    <property type="evidence" value="ECO:0007669"/>
    <property type="project" value="InterPro"/>
</dbReference>
<dbReference type="GO" id="GO:0042575">
    <property type="term" value="C:DNA polymerase complex"/>
    <property type="evidence" value="ECO:0007669"/>
    <property type="project" value="UniProtKB-ARBA"/>
</dbReference>
<keyword evidence="6" id="KW-0695">RNA-directed DNA polymerase</keyword>
<keyword evidence="9" id="KW-1185">Reference proteome</keyword>
<dbReference type="InterPro" id="IPR043128">
    <property type="entry name" value="Rev_trsase/Diguanyl_cyclase"/>
</dbReference>
<dbReference type="Proteomes" id="UP000230423">
    <property type="component" value="Unassembled WGS sequence"/>
</dbReference>
<dbReference type="SUPFAM" id="SSF53098">
    <property type="entry name" value="Ribonuclease H-like"/>
    <property type="match status" value="1"/>
</dbReference>
<evidence type="ECO:0000259" key="7">
    <source>
        <dbReference type="PROSITE" id="PS50994"/>
    </source>
</evidence>
<evidence type="ECO:0000256" key="6">
    <source>
        <dbReference type="ARBA" id="ARBA00022918"/>
    </source>
</evidence>
<evidence type="ECO:0000256" key="5">
    <source>
        <dbReference type="ARBA" id="ARBA00022801"/>
    </source>
</evidence>
<dbReference type="Gene3D" id="3.30.420.10">
    <property type="entry name" value="Ribonuclease H-like superfamily/Ribonuclease H"/>
    <property type="match status" value="1"/>
</dbReference>
<dbReference type="AlphaFoldDB" id="A0A2G9UTX7"/>
<evidence type="ECO:0000256" key="4">
    <source>
        <dbReference type="ARBA" id="ARBA00022759"/>
    </source>
</evidence>
<keyword evidence="5" id="KW-0378">Hydrolase</keyword>
<dbReference type="PANTHER" id="PTHR37984:SF5">
    <property type="entry name" value="PROTEIN NYNRIN-LIKE"/>
    <property type="match status" value="1"/>
</dbReference>
<proteinExistence type="predicted"/>
<protein>
    <recommendedName>
        <fullName evidence="7">Integrase catalytic domain-containing protein</fullName>
    </recommendedName>
</protein>
<dbReference type="InterPro" id="IPR001584">
    <property type="entry name" value="Integrase_cat-core"/>
</dbReference>
<organism evidence="8 9">
    <name type="scientific">Teladorsagia circumcincta</name>
    <name type="common">Brown stomach worm</name>
    <name type="synonym">Ostertagia circumcincta</name>
    <dbReference type="NCBI Taxonomy" id="45464"/>
    <lineage>
        <taxon>Eukaryota</taxon>
        <taxon>Metazoa</taxon>
        <taxon>Ecdysozoa</taxon>
        <taxon>Nematoda</taxon>
        <taxon>Chromadorea</taxon>
        <taxon>Rhabditida</taxon>
        <taxon>Rhabditina</taxon>
        <taxon>Rhabditomorpha</taxon>
        <taxon>Strongyloidea</taxon>
        <taxon>Trichostrongylidae</taxon>
        <taxon>Teladorsagia</taxon>
    </lineage>
</organism>
<evidence type="ECO:0000256" key="1">
    <source>
        <dbReference type="ARBA" id="ARBA00022679"/>
    </source>
</evidence>
<dbReference type="GO" id="GO:0003964">
    <property type="term" value="F:RNA-directed DNA polymerase activity"/>
    <property type="evidence" value="ECO:0007669"/>
    <property type="project" value="UniProtKB-KW"/>
</dbReference>
<reference evidence="8 9" key="1">
    <citation type="submission" date="2015-09" db="EMBL/GenBank/DDBJ databases">
        <title>Draft genome of the parasitic nematode Teladorsagia circumcincta isolate WARC Sus (inbred).</title>
        <authorList>
            <person name="Mitreva M."/>
        </authorList>
    </citation>
    <scope>NUCLEOTIDE SEQUENCE [LARGE SCALE GENOMIC DNA]</scope>
    <source>
        <strain evidence="8 9">S</strain>
    </source>
</reference>
<evidence type="ECO:0000256" key="2">
    <source>
        <dbReference type="ARBA" id="ARBA00022695"/>
    </source>
</evidence>
<dbReference type="InterPro" id="IPR012337">
    <property type="entry name" value="RNaseH-like_sf"/>
</dbReference>
<evidence type="ECO:0000313" key="9">
    <source>
        <dbReference type="Proteomes" id="UP000230423"/>
    </source>
</evidence>